<name>A0A0F9KPU4_9ZZZZ</name>
<organism evidence="2">
    <name type="scientific">marine sediment metagenome</name>
    <dbReference type="NCBI Taxonomy" id="412755"/>
    <lineage>
        <taxon>unclassified sequences</taxon>
        <taxon>metagenomes</taxon>
        <taxon>ecological metagenomes</taxon>
    </lineage>
</organism>
<gene>
    <name evidence="2" type="ORF">LCGC14_1608890</name>
</gene>
<feature type="compositionally biased region" description="Basic and acidic residues" evidence="1">
    <location>
        <begin position="14"/>
        <end position="31"/>
    </location>
</feature>
<proteinExistence type="predicted"/>
<comment type="caution">
    <text evidence="2">The sequence shown here is derived from an EMBL/GenBank/DDBJ whole genome shotgun (WGS) entry which is preliminary data.</text>
</comment>
<dbReference type="AlphaFoldDB" id="A0A0F9KPU4"/>
<evidence type="ECO:0000256" key="1">
    <source>
        <dbReference type="SAM" id="MobiDB-lite"/>
    </source>
</evidence>
<evidence type="ECO:0000313" key="2">
    <source>
        <dbReference type="EMBL" id="KKM24063.1"/>
    </source>
</evidence>
<accession>A0A0F9KPU4</accession>
<feature type="region of interest" description="Disordered" evidence="1">
    <location>
        <begin position="1"/>
        <end position="47"/>
    </location>
</feature>
<sequence>MALTKSQEKVVSSHRKEFGSKHASIMRREINNGKSSSAAHKIALKGK</sequence>
<dbReference type="EMBL" id="LAZR01013000">
    <property type="protein sequence ID" value="KKM24063.1"/>
    <property type="molecule type" value="Genomic_DNA"/>
</dbReference>
<protein>
    <submittedName>
        <fullName evidence="2">Uncharacterized protein</fullName>
    </submittedName>
</protein>
<reference evidence="2" key="1">
    <citation type="journal article" date="2015" name="Nature">
        <title>Complex archaea that bridge the gap between prokaryotes and eukaryotes.</title>
        <authorList>
            <person name="Spang A."/>
            <person name="Saw J.H."/>
            <person name="Jorgensen S.L."/>
            <person name="Zaremba-Niedzwiedzka K."/>
            <person name="Martijn J."/>
            <person name="Lind A.E."/>
            <person name="van Eijk R."/>
            <person name="Schleper C."/>
            <person name="Guy L."/>
            <person name="Ettema T.J."/>
        </authorList>
    </citation>
    <scope>NUCLEOTIDE SEQUENCE</scope>
</reference>